<keyword evidence="3" id="KW-1185">Reference proteome</keyword>
<gene>
    <name evidence="2" type="ORF">HJ588_12480</name>
</gene>
<feature type="region of interest" description="Disordered" evidence="1">
    <location>
        <begin position="46"/>
        <end position="65"/>
    </location>
</feature>
<keyword evidence="2" id="KW-0808">Transferase</keyword>
<reference evidence="2 3" key="1">
    <citation type="submission" date="2020-05" db="EMBL/GenBank/DDBJ databases">
        <title>Flexivirga sp. ID2601S isolated from air conditioner.</title>
        <authorList>
            <person name="Kim D.H."/>
        </authorList>
    </citation>
    <scope>NUCLEOTIDE SEQUENCE [LARGE SCALE GENOMIC DNA]</scope>
    <source>
        <strain evidence="2 3">ID2601S</strain>
    </source>
</reference>
<organism evidence="2 3">
    <name type="scientific">Flexivirga aerilata</name>
    <dbReference type="NCBI Taxonomy" id="1656889"/>
    <lineage>
        <taxon>Bacteria</taxon>
        <taxon>Bacillati</taxon>
        <taxon>Actinomycetota</taxon>
        <taxon>Actinomycetes</taxon>
        <taxon>Micrococcales</taxon>
        <taxon>Dermacoccaceae</taxon>
        <taxon>Flexivirga</taxon>
    </lineage>
</organism>
<evidence type="ECO:0000313" key="3">
    <source>
        <dbReference type="Proteomes" id="UP000557772"/>
    </source>
</evidence>
<comment type="caution">
    <text evidence="2">The sequence shown here is derived from an EMBL/GenBank/DDBJ whole genome shotgun (WGS) entry which is preliminary data.</text>
</comment>
<proteinExistence type="predicted"/>
<evidence type="ECO:0000256" key="1">
    <source>
        <dbReference type="SAM" id="MobiDB-lite"/>
    </source>
</evidence>
<accession>A0A849AI57</accession>
<dbReference type="Pfam" id="PF13692">
    <property type="entry name" value="Glyco_trans_1_4"/>
    <property type="match status" value="1"/>
</dbReference>
<dbReference type="SUPFAM" id="SSF53756">
    <property type="entry name" value="UDP-Glycosyltransferase/glycogen phosphorylase"/>
    <property type="match status" value="1"/>
</dbReference>
<dbReference type="EMBL" id="JABENB010000002">
    <property type="protein sequence ID" value="NNG40079.1"/>
    <property type="molecule type" value="Genomic_DNA"/>
</dbReference>
<name>A0A849AI57_9MICO</name>
<dbReference type="GO" id="GO:0016740">
    <property type="term" value="F:transferase activity"/>
    <property type="evidence" value="ECO:0007669"/>
    <property type="project" value="UniProtKB-KW"/>
</dbReference>
<dbReference type="Proteomes" id="UP000557772">
    <property type="component" value="Unassembled WGS sequence"/>
</dbReference>
<dbReference type="AlphaFoldDB" id="A0A849AI57"/>
<protein>
    <submittedName>
        <fullName evidence="2">Glycosyltransferase</fullName>
    </submittedName>
</protein>
<evidence type="ECO:0000313" key="2">
    <source>
        <dbReference type="EMBL" id="NNG40079.1"/>
    </source>
</evidence>
<sequence length="377" mass="41000">MDLVVISLEPWDQVRRRNQHLVDGLLDLHPGLRVLFVEPAHDPIHAARRRSRPRPGPGLRRARPTDSQHWQRLWLLGPTKWLPRRIDPSWDRRWAAQVVRAADRLGFSAPLLWVNDPAGAAVLSRTSWPALYDITDDWLAARRPSREIARLAAHEHILLTEAAEVVVCSPGLRRVKGQGRRVELVPNAADLSAYAAGLPRPGDLPAGPVALYAGTLHTDRLDVGLVRATAAELVGAATVVLLGPDALDPASRASLADAGVVILGARAASEVPAYLLHADVLLVPHVVDEFTDSLDPIKRYEYEAAGRPVVSTAVAGFVDSPAATIADRAAFPAAVRRAVEEHKTPRPAHRPTGVDWADRVRQVRALLERVGQAQAAG</sequence>
<dbReference type="RefSeq" id="WP_171156054.1">
    <property type="nucleotide sequence ID" value="NZ_JABENB010000002.1"/>
</dbReference>
<dbReference type="Gene3D" id="3.40.50.2000">
    <property type="entry name" value="Glycogen Phosphorylase B"/>
    <property type="match status" value="1"/>
</dbReference>